<reference evidence="3 4" key="1">
    <citation type="submission" date="2020-04" db="EMBL/GenBank/DDBJ databases">
        <authorList>
            <person name="Yoon J."/>
        </authorList>
    </citation>
    <scope>NUCLEOTIDE SEQUENCE [LARGE SCALE GENOMIC DNA]</scope>
    <source>
        <strain evidence="3 4">KMU-115</strain>
    </source>
</reference>
<proteinExistence type="predicted"/>
<accession>A0A7X6H182</accession>
<evidence type="ECO:0000313" key="4">
    <source>
        <dbReference type="Proteomes" id="UP000526408"/>
    </source>
</evidence>
<evidence type="ECO:0000313" key="3">
    <source>
        <dbReference type="EMBL" id="NKX44947.1"/>
    </source>
</evidence>
<organism evidence="3 4">
    <name type="scientific">Roseicyclus persicicus</name>
    <dbReference type="NCBI Taxonomy" id="2650661"/>
    <lineage>
        <taxon>Bacteria</taxon>
        <taxon>Pseudomonadati</taxon>
        <taxon>Pseudomonadota</taxon>
        <taxon>Alphaproteobacteria</taxon>
        <taxon>Rhodobacterales</taxon>
        <taxon>Roseobacteraceae</taxon>
        <taxon>Roseicyclus</taxon>
    </lineage>
</organism>
<feature type="transmembrane region" description="Helical" evidence="1">
    <location>
        <begin position="62"/>
        <end position="88"/>
    </location>
</feature>
<dbReference type="RefSeq" id="WP_168623344.1">
    <property type="nucleotide sequence ID" value="NZ_JAAZQQ010000003.1"/>
</dbReference>
<dbReference type="Pfam" id="PF14358">
    <property type="entry name" value="DUF4405"/>
    <property type="match status" value="1"/>
</dbReference>
<dbReference type="EMBL" id="JAAZQQ010000003">
    <property type="protein sequence ID" value="NKX44947.1"/>
    <property type="molecule type" value="Genomic_DNA"/>
</dbReference>
<keyword evidence="1" id="KW-1133">Transmembrane helix</keyword>
<protein>
    <submittedName>
        <fullName evidence="3">DUF4405 domain-containing protein</fullName>
    </submittedName>
</protein>
<keyword evidence="1" id="KW-0812">Transmembrane</keyword>
<sequence>MADHSPAPGRLPAPWSGRAAAVFGVTLSFLVMLGSGAALFVAPQGRRAAEIGWTLAGLSRELWEAVHLATSVLFASFALWHLLVHVSVYRGLLFGSPARAGHRAETGLAVGAVILVLILAMFDLPPVSWLVELGGWFKRVYWAS</sequence>
<comment type="caution">
    <text evidence="3">The sequence shown here is derived from an EMBL/GenBank/DDBJ whole genome shotgun (WGS) entry which is preliminary data.</text>
</comment>
<dbReference type="InterPro" id="IPR025517">
    <property type="entry name" value="DUF4405"/>
</dbReference>
<evidence type="ECO:0000259" key="2">
    <source>
        <dbReference type="Pfam" id="PF14358"/>
    </source>
</evidence>
<feature type="transmembrane region" description="Helical" evidence="1">
    <location>
        <begin position="108"/>
        <end position="131"/>
    </location>
</feature>
<dbReference type="Proteomes" id="UP000526408">
    <property type="component" value="Unassembled WGS sequence"/>
</dbReference>
<evidence type="ECO:0000256" key="1">
    <source>
        <dbReference type="SAM" id="Phobius"/>
    </source>
</evidence>
<gene>
    <name evidence="3" type="ORF">HCU73_10130</name>
</gene>
<dbReference type="AlphaFoldDB" id="A0A7X6H182"/>
<name>A0A7X6H182_9RHOB</name>
<feature type="domain" description="Flavinylation-associated cytochrome" evidence="2">
    <location>
        <begin position="23"/>
        <end position="85"/>
    </location>
</feature>
<keyword evidence="1" id="KW-0472">Membrane</keyword>
<feature type="transmembrane region" description="Helical" evidence="1">
    <location>
        <begin position="20"/>
        <end position="41"/>
    </location>
</feature>
<keyword evidence="4" id="KW-1185">Reference proteome</keyword>